<name>A0A0R2I2K6_9LACO</name>
<dbReference type="Gene3D" id="2.30.30.110">
    <property type="match status" value="1"/>
</dbReference>
<sequence length="75" mass="8459">MTGLVMVMPITHASNNRLRDFFIPLHAQKLEGYINPLQVFTFSIKGRQAEFSGEICSDQDWAAALQVHQQILGID</sequence>
<evidence type="ECO:0000313" key="1">
    <source>
        <dbReference type="EMBL" id="KRN59022.1"/>
    </source>
</evidence>
<reference evidence="1 2" key="1">
    <citation type="journal article" date="2015" name="Genome Announc.">
        <title>Expanding the biotechnology potential of lactobacilli through comparative genomics of 213 strains and associated genera.</title>
        <authorList>
            <person name="Sun Z."/>
            <person name="Harris H.M."/>
            <person name="McCann A."/>
            <person name="Guo C."/>
            <person name="Argimon S."/>
            <person name="Zhang W."/>
            <person name="Yang X."/>
            <person name="Jeffery I.B."/>
            <person name="Cooney J.C."/>
            <person name="Kagawa T.F."/>
            <person name="Liu W."/>
            <person name="Song Y."/>
            <person name="Salvetti E."/>
            <person name="Wrobel A."/>
            <person name="Rasinkangas P."/>
            <person name="Parkhill J."/>
            <person name="Rea M.C."/>
            <person name="O'Sullivan O."/>
            <person name="Ritari J."/>
            <person name="Douillard F.P."/>
            <person name="Paul Ross R."/>
            <person name="Yang R."/>
            <person name="Briner A.E."/>
            <person name="Felis G.E."/>
            <person name="de Vos W.M."/>
            <person name="Barrangou R."/>
            <person name="Klaenhammer T.R."/>
            <person name="Caufield P.W."/>
            <person name="Cui Y."/>
            <person name="Zhang H."/>
            <person name="O'Toole P.W."/>
        </authorList>
    </citation>
    <scope>NUCLEOTIDE SEQUENCE [LARGE SCALE GENOMIC DNA]</scope>
    <source>
        <strain evidence="1 2">DSM 17896</strain>
    </source>
</reference>
<comment type="caution">
    <text evidence="1">The sequence shown here is derived from an EMBL/GenBank/DDBJ whole genome shotgun (WGS) entry which is preliminary data.</text>
</comment>
<dbReference type="EMBL" id="JQBW01000006">
    <property type="protein sequence ID" value="KRN59022.1"/>
    <property type="molecule type" value="Genomic_DNA"/>
</dbReference>
<protein>
    <submittedName>
        <fullName evidence="1">Uncharacterized protein</fullName>
    </submittedName>
</protein>
<evidence type="ECO:0000313" key="2">
    <source>
        <dbReference type="Proteomes" id="UP000050934"/>
    </source>
</evidence>
<organism evidence="1 2">
    <name type="scientific">Limosilactobacillus secaliphilus</name>
    <dbReference type="NCBI Taxonomy" id="396268"/>
    <lineage>
        <taxon>Bacteria</taxon>
        <taxon>Bacillati</taxon>
        <taxon>Bacillota</taxon>
        <taxon>Bacilli</taxon>
        <taxon>Lactobacillales</taxon>
        <taxon>Lactobacillaceae</taxon>
        <taxon>Limosilactobacillus</taxon>
    </lineage>
</organism>
<dbReference type="AlphaFoldDB" id="A0A0R2I2K6"/>
<dbReference type="STRING" id="396268.IV45_GL000057"/>
<dbReference type="PATRIC" id="fig|396268.3.peg.57"/>
<accession>A0A0R2I2K6</accession>
<keyword evidence="2" id="KW-1185">Reference proteome</keyword>
<dbReference type="Proteomes" id="UP000050934">
    <property type="component" value="Unassembled WGS sequence"/>
</dbReference>
<gene>
    <name evidence="1" type="ORF">IV45_GL000057</name>
</gene>
<dbReference type="InterPro" id="IPR011067">
    <property type="entry name" value="Plasmid_toxin/cell-grow_inhib"/>
</dbReference>
<proteinExistence type="predicted"/>
<dbReference type="SUPFAM" id="SSF50118">
    <property type="entry name" value="Cell growth inhibitor/plasmid maintenance toxic component"/>
    <property type="match status" value="1"/>
</dbReference>